<keyword evidence="3" id="KW-1185">Reference proteome</keyword>
<accession>A0A0G4G0B2</accession>
<dbReference type="EMBL" id="CDMY01000541">
    <property type="protein sequence ID" value="CEM21308.1"/>
    <property type="molecule type" value="Genomic_DNA"/>
</dbReference>
<evidence type="ECO:0000313" key="3">
    <source>
        <dbReference type="Proteomes" id="UP000041254"/>
    </source>
</evidence>
<sequence length="714" mass="78977">MLIPARDRKFVAQELKKVMKKDVRVAMGGEITAGFGGLEVGFALNRDTGNSEETDDKSRVRVQYGKLRASNNWTTLDAGHEAMLSSFESALLTIFIEDSDYRLINHLIHPEDYPDGIAIIRRNPPYAALTRAVIDGLNIEAREAAFRLQNIGTELFLAATESVVHDVSVGLKEKTTRETHEEPDISQLWVRQTDELCPTDVFRLVPKAYANKTPSKTLKVSVRMENKLTLGEPIIEKDRNNSKDEAKYEQWIITPADNIEQPAVAGRGWTSVWCSSSKSEIGPDIAFKRVRDGRIASKLDDQMMTIKCVGMPQYVVAVKTSDQGKSPVMVRAGKKGISMDGLWHCSQPIVAQQAQLLMPESIDIINDSVEGDLIKQNFDVSLALDLRQQGADDDDAEQEDEEEEDAGKKEDADKNEKKEDLNKEEGEKEKVLEAYHLSGLVNALIESNVDIRLQNTKSQLVLTCPIDSYSNVSSSPSPGQLWIIKTNQYCLPGAFCLVPKACPHLTLRVHPDTVDDDGCVAPYLAPPTGEHRLGAFPAATGPLLDDSSNPIYEQWTLLSSEPKTEKQSRHCLPRCPFFPSRVTSKCESHDMSTQTVRLACVGLPGRVMGLSALAGERKRSLKGHVKLPMMIDASVAAAKAEDMWILSEFCGKNAARSAHGALDTRPHQGKGRLPLSPHWRPRRQENPQALPPWGPCGDHSALPEPLGRWGAVRC</sequence>
<dbReference type="PhylomeDB" id="A0A0G4G0B2"/>
<proteinExistence type="predicted"/>
<feature type="region of interest" description="Disordered" evidence="1">
    <location>
        <begin position="389"/>
        <end position="426"/>
    </location>
</feature>
<name>A0A0G4G0B2_VITBC</name>
<gene>
    <name evidence="2" type="ORF">Vbra_1786</name>
</gene>
<organism evidence="2 3">
    <name type="scientific">Vitrella brassicaformis (strain CCMP3155)</name>
    <dbReference type="NCBI Taxonomy" id="1169540"/>
    <lineage>
        <taxon>Eukaryota</taxon>
        <taxon>Sar</taxon>
        <taxon>Alveolata</taxon>
        <taxon>Colpodellida</taxon>
        <taxon>Vitrellaceae</taxon>
        <taxon>Vitrella</taxon>
    </lineage>
</organism>
<dbReference type="VEuPathDB" id="CryptoDB:Vbra_1786"/>
<feature type="region of interest" description="Disordered" evidence="1">
    <location>
        <begin position="660"/>
        <end position="697"/>
    </location>
</feature>
<dbReference type="Proteomes" id="UP000041254">
    <property type="component" value="Unassembled WGS sequence"/>
</dbReference>
<dbReference type="AlphaFoldDB" id="A0A0G4G0B2"/>
<reference evidence="2 3" key="1">
    <citation type="submission" date="2014-11" db="EMBL/GenBank/DDBJ databases">
        <authorList>
            <person name="Zhu J."/>
            <person name="Qi W."/>
            <person name="Song R."/>
        </authorList>
    </citation>
    <scope>NUCLEOTIDE SEQUENCE [LARGE SCALE GENOMIC DNA]</scope>
</reference>
<dbReference type="InParanoid" id="A0A0G4G0B2"/>
<protein>
    <submittedName>
        <fullName evidence="2">Uncharacterized protein</fullName>
    </submittedName>
</protein>
<evidence type="ECO:0000256" key="1">
    <source>
        <dbReference type="SAM" id="MobiDB-lite"/>
    </source>
</evidence>
<feature type="compositionally biased region" description="Acidic residues" evidence="1">
    <location>
        <begin position="391"/>
        <end position="405"/>
    </location>
</feature>
<feature type="compositionally biased region" description="Basic and acidic residues" evidence="1">
    <location>
        <begin position="406"/>
        <end position="426"/>
    </location>
</feature>
<evidence type="ECO:0000313" key="2">
    <source>
        <dbReference type="EMBL" id="CEM21308.1"/>
    </source>
</evidence>